<sequence length="604" mass="67905">MVDYALQFREHLSQFRAHLSGSHDKHLSPSFVPIGNDWSPEEKDLFFHGITVHSRFRPDLISADIGTKNIIDVCVYTDMLDKASAMDPSNVQLREELEGALEVSDSLIGWEEEQASALVDNQWTDPLCADDVTLDAVMSRLDRHYLKAMESILRSVDSTLTERDGAIVQPNSDDNEVRHLSETQAVPDSHLPIVSAPPGQASRVVDDGDVPPTHRAPDGAVDGVFGSNFVLRQASGADRLSPEPSNIPVHEDAQLFIAKKDKEGGANPRIRELSPASRRRQQKRLYMRRKRAEARGETVNNAVERLRPGRKLKTRVQKKGRPKAYNTKKRRLLQEEIIDSDFEDDEGDENDRSIRSPAPPENTSELPPAHDETVYAHPRSGGVTKANKVKSLLARCGLTRHGLEDAGLEFFNLSRLSRLLESSDSPVEAISAETIRLLKAVVVEFVTEVLHRSMILFEQDIRMKGDIKVWRSRPNKELSVDHVERAVEMTGVNSNWYSSSEASNMSDSETNLSSHGDSNSEEQVTTKPASTLHRQLYSPLIVLPNSRVNPAQPKQHPNQEDELIPLDTDEDALMQELEDEEYIDRRDSMVASSYEEDLWNQIRN</sequence>
<evidence type="ECO:0000313" key="1">
    <source>
        <dbReference type="EMBL" id="TFK75419.1"/>
    </source>
</evidence>
<proteinExistence type="predicted"/>
<name>A0ACD3BCQ5_9AGAR</name>
<dbReference type="Proteomes" id="UP000308600">
    <property type="component" value="Unassembled WGS sequence"/>
</dbReference>
<accession>A0ACD3BCQ5</accession>
<gene>
    <name evidence="1" type="ORF">BDN72DRAFT_832296</name>
</gene>
<reference evidence="1 2" key="1">
    <citation type="journal article" date="2019" name="Nat. Ecol. Evol.">
        <title>Megaphylogeny resolves global patterns of mushroom evolution.</title>
        <authorList>
            <person name="Varga T."/>
            <person name="Krizsan K."/>
            <person name="Foldi C."/>
            <person name="Dima B."/>
            <person name="Sanchez-Garcia M."/>
            <person name="Sanchez-Ramirez S."/>
            <person name="Szollosi G.J."/>
            <person name="Szarkandi J.G."/>
            <person name="Papp V."/>
            <person name="Albert L."/>
            <person name="Andreopoulos W."/>
            <person name="Angelini C."/>
            <person name="Antonin V."/>
            <person name="Barry K.W."/>
            <person name="Bougher N.L."/>
            <person name="Buchanan P."/>
            <person name="Buyck B."/>
            <person name="Bense V."/>
            <person name="Catcheside P."/>
            <person name="Chovatia M."/>
            <person name="Cooper J."/>
            <person name="Damon W."/>
            <person name="Desjardin D."/>
            <person name="Finy P."/>
            <person name="Geml J."/>
            <person name="Haridas S."/>
            <person name="Hughes K."/>
            <person name="Justo A."/>
            <person name="Karasinski D."/>
            <person name="Kautmanova I."/>
            <person name="Kiss B."/>
            <person name="Kocsube S."/>
            <person name="Kotiranta H."/>
            <person name="LaButti K.M."/>
            <person name="Lechner B.E."/>
            <person name="Liimatainen K."/>
            <person name="Lipzen A."/>
            <person name="Lukacs Z."/>
            <person name="Mihaltcheva S."/>
            <person name="Morgado L.N."/>
            <person name="Niskanen T."/>
            <person name="Noordeloos M.E."/>
            <person name="Ohm R.A."/>
            <person name="Ortiz-Santana B."/>
            <person name="Ovrebo C."/>
            <person name="Racz N."/>
            <person name="Riley R."/>
            <person name="Savchenko A."/>
            <person name="Shiryaev A."/>
            <person name="Soop K."/>
            <person name="Spirin V."/>
            <person name="Szebenyi C."/>
            <person name="Tomsovsky M."/>
            <person name="Tulloss R.E."/>
            <person name="Uehling J."/>
            <person name="Grigoriev I.V."/>
            <person name="Vagvolgyi C."/>
            <person name="Papp T."/>
            <person name="Martin F.M."/>
            <person name="Miettinen O."/>
            <person name="Hibbett D.S."/>
            <person name="Nagy L.G."/>
        </authorList>
    </citation>
    <scope>NUCLEOTIDE SEQUENCE [LARGE SCALE GENOMIC DNA]</scope>
    <source>
        <strain evidence="1 2">NL-1719</strain>
    </source>
</reference>
<keyword evidence="2" id="KW-1185">Reference proteome</keyword>
<organism evidence="1 2">
    <name type="scientific">Pluteus cervinus</name>
    <dbReference type="NCBI Taxonomy" id="181527"/>
    <lineage>
        <taxon>Eukaryota</taxon>
        <taxon>Fungi</taxon>
        <taxon>Dikarya</taxon>
        <taxon>Basidiomycota</taxon>
        <taxon>Agaricomycotina</taxon>
        <taxon>Agaricomycetes</taxon>
        <taxon>Agaricomycetidae</taxon>
        <taxon>Agaricales</taxon>
        <taxon>Pluteineae</taxon>
        <taxon>Pluteaceae</taxon>
        <taxon>Pluteus</taxon>
    </lineage>
</organism>
<feature type="non-terminal residue" evidence="1">
    <location>
        <position position="604"/>
    </location>
</feature>
<evidence type="ECO:0000313" key="2">
    <source>
        <dbReference type="Proteomes" id="UP000308600"/>
    </source>
</evidence>
<protein>
    <submittedName>
        <fullName evidence="1">Uncharacterized protein</fullName>
    </submittedName>
</protein>
<dbReference type="EMBL" id="ML208263">
    <property type="protein sequence ID" value="TFK75419.1"/>
    <property type="molecule type" value="Genomic_DNA"/>
</dbReference>